<feature type="domain" description="PRD" evidence="2">
    <location>
        <begin position="64"/>
        <end position="169"/>
    </location>
</feature>
<protein>
    <submittedName>
        <fullName evidence="3">PRD domain-containing protein</fullName>
    </submittedName>
</protein>
<comment type="caution">
    <text evidence="3">The sequence shown here is derived from an EMBL/GenBank/DDBJ whole genome shotgun (WGS) entry which is preliminary data.</text>
</comment>
<dbReference type="EMBL" id="JAHLFN010000038">
    <property type="protein sequence ID" value="MBU3842211.1"/>
    <property type="molecule type" value="Genomic_DNA"/>
</dbReference>
<dbReference type="PANTHER" id="PTHR30185:SF15">
    <property type="entry name" value="CRYPTIC BETA-GLUCOSIDE BGL OPERON ANTITERMINATOR"/>
    <property type="match status" value="1"/>
</dbReference>
<keyword evidence="1" id="KW-0677">Repeat</keyword>
<dbReference type="PROSITE" id="PS51372">
    <property type="entry name" value="PRD_2"/>
    <property type="match status" value="2"/>
</dbReference>
<dbReference type="InterPro" id="IPR036650">
    <property type="entry name" value="CAT_RNA-bd_dom_sf"/>
</dbReference>
<dbReference type="GO" id="GO:0006355">
    <property type="term" value="P:regulation of DNA-templated transcription"/>
    <property type="evidence" value="ECO:0007669"/>
    <property type="project" value="InterPro"/>
</dbReference>
<reference evidence="3" key="1">
    <citation type="journal article" date="2021" name="PeerJ">
        <title>Extensive microbial diversity within the chicken gut microbiome revealed by metagenomics and culture.</title>
        <authorList>
            <person name="Gilroy R."/>
            <person name="Ravi A."/>
            <person name="Getino M."/>
            <person name="Pursley I."/>
            <person name="Horton D.L."/>
            <person name="Alikhan N.F."/>
            <person name="Baker D."/>
            <person name="Gharbi K."/>
            <person name="Hall N."/>
            <person name="Watson M."/>
            <person name="Adriaenssens E.M."/>
            <person name="Foster-Nyarko E."/>
            <person name="Jarju S."/>
            <person name="Secka A."/>
            <person name="Antonio M."/>
            <person name="Oren A."/>
            <person name="Chaudhuri R.R."/>
            <person name="La Ragione R."/>
            <person name="Hildebrand F."/>
            <person name="Pallen M.J."/>
        </authorList>
    </citation>
    <scope>NUCLEOTIDE SEQUENCE</scope>
    <source>
        <strain evidence="3">A6-441</strain>
    </source>
</reference>
<dbReference type="PANTHER" id="PTHR30185">
    <property type="entry name" value="CRYPTIC BETA-GLUCOSIDE BGL OPERON ANTITERMINATOR"/>
    <property type="match status" value="1"/>
</dbReference>
<evidence type="ECO:0000259" key="2">
    <source>
        <dbReference type="PROSITE" id="PS51372"/>
    </source>
</evidence>
<dbReference type="SUPFAM" id="SSF50151">
    <property type="entry name" value="SacY-like RNA-binding domain"/>
    <property type="match status" value="1"/>
</dbReference>
<evidence type="ECO:0000313" key="4">
    <source>
        <dbReference type="Proteomes" id="UP000724657"/>
    </source>
</evidence>
<organism evidence="3 4">
    <name type="scientific">Candidatus Fusobacterium pullicola</name>
    <dbReference type="NCBI Taxonomy" id="2838601"/>
    <lineage>
        <taxon>Bacteria</taxon>
        <taxon>Fusobacteriati</taxon>
        <taxon>Fusobacteriota</taxon>
        <taxon>Fusobacteriia</taxon>
        <taxon>Fusobacteriales</taxon>
        <taxon>Fusobacteriaceae</taxon>
        <taxon>Fusobacterium</taxon>
    </lineage>
</organism>
<dbReference type="Proteomes" id="UP000724657">
    <property type="component" value="Unassembled WGS sequence"/>
</dbReference>
<dbReference type="SUPFAM" id="SSF63520">
    <property type="entry name" value="PTS-regulatory domain, PRD"/>
    <property type="match status" value="2"/>
</dbReference>
<dbReference type="Gene3D" id="1.10.1790.10">
    <property type="entry name" value="PRD domain"/>
    <property type="match status" value="2"/>
</dbReference>
<evidence type="ECO:0000313" key="3">
    <source>
        <dbReference type="EMBL" id="MBU3842211.1"/>
    </source>
</evidence>
<dbReference type="AlphaFoldDB" id="A0A9E2KYW2"/>
<dbReference type="InterPro" id="IPR011608">
    <property type="entry name" value="PRD"/>
</dbReference>
<feature type="domain" description="PRD" evidence="2">
    <location>
        <begin position="170"/>
        <end position="277"/>
    </location>
</feature>
<dbReference type="Pfam" id="PF03123">
    <property type="entry name" value="CAT_RBD"/>
    <property type="match status" value="1"/>
</dbReference>
<dbReference type="Gene3D" id="2.30.24.10">
    <property type="entry name" value="CAT RNA-binding domain"/>
    <property type="match status" value="1"/>
</dbReference>
<proteinExistence type="predicted"/>
<dbReference type="InterPro" id="IPR050661">
    <property type="entry name" value="BglG_antiterminators"/>
</dbReference>
<dbReference type="InterPro" id="IPR004341">
    <property type="entry name" value="CAT_RNA-bd_dom"/>
</dbReference>
<reference evidence="3" key="2">
    <citation type="submission" date="2021-04" db="EMBL/GenBank/DDBJ databases">
        <authorList>
            <person name="Gilroy R."/>
        </authorList>
    </citation>
    <scope>NUCLEOTIDE SEQUENCE</scope>
    <source>
        <strain evidence="3">A6-441</strain>
    </source>
</reference>
<dbReference type="GO" id="GO:0003723">
    <property type="term" value="F:RNA binding"/>
    <property type="evidence" value="ECO:0007669"/>
    <property type="project" value="InterPro"/>
</dbReference>
<evidence type="ECO:0000256" key="1">
    <source>
        <dbReference type="ARBA" id="ARBA00022737"/>
    </source>
</evidence>
<dbReference type="InterPro" id="IPR036634">
    <property type="entry name" value="PRD_sf"/>
</dbReference>
<accession>A0A9E2KYW2</accession>
<dbReference type="Pfam" id="PF00874">
    <property type="entry name" value="PRD"/>
    <property type="match status" value="2"/>
</dbReference>
<sequence length="277" mass="32384">MRVVKILNNNAFISEVNDEEIIVMGKGVAFQKKINDEIMLDENMKIFSNSKSQMNEKMKNVILNIPESYLEITNIIVEMLKKDYNKELHDIIYVSLTEHIHSAVERLKNGIEIKNPLLNEIKSLYRDEYNIAVKGLDVIKEKLGVKFNKDEAGYITSHIINAQLDGGMNNTAEITRIVQKILNIIEFNLLIDIKEESPSYDRVITHLKFLSLRVLNNTINDEDDELFEIFKKKYPECYNCVNVIADYFIKEYNYELTKAEKMYLIIYIQRLKKEASK</sequence>
<name>A0A9E2KYW2_9FUSO</name>
<gene>
    <name evidence="3" type="ORF">IAA47_04400</name>
</gene>
<dbReference type="SMART" id="SM01061">
    <property type="entry name" value="CAT_RBD"/>
    <property type="match status" value="1"/>
</dbReference>